<reference evidence="3" key="1">
    <citation type="submission" date="2021-02" db="EMBL/GenBank/DDBJ databases">
        <authorList>
            <person name="Nowell W R."/>
        </authorList>
    </citation>
    <scope>NUCLEOTIDE SEQUENCE</scope>
</reference>
<feature type="compositionally biased region" description="Polar residues" evidence="1">
    <location>
        <begin position="1"/>
        <end position="15"/>
    </location>
</feature>
<feature type="region of interest" description="Disordered" evidence="1">
    <location>
        <begin position="1"/>
        <end position="30"/>
    </location>
</feature>
<evidence type="ECO:0008006" key="5">
    <source>
        <dbReference type="Google" id="ProtNLM"/>
    </source>
</evidence>
<organism evidence="3 4">
    <name type="scientific">Adineta ricciae</name>
    <name type="common">Rotifer</name>
    <dbReference type="NCBI Taxonomy" id="249248"/>
    <lineage>
        <taxon>Eukaryota</taxon>
        <taxon>Metazoa</taxon>
        <taxon>Spiralia</taxon>
        <taxon>Gnathifera</taxon>
        <taxon>Rotifera</taxon>
        <taxon>Eurotatoria</taxon>
        <taxon>Bdelloidea</taxon>
        <taxon>Adinetida</taxon>
        <taxon>Adinetidae</taxon>
        <taxon>Adineta</taxon>
    </lineage>
</organism>
<feature type="non-terminal residue" evidence="3">
    <location>
        <position position="156"/>
    </location>
</feature>
<gene>
    <name evidence="2" type="ORF">EDS130_LOCUS46395</name>
    <name evidence="3" type="ORF">XAT740_LOCUS62877</name>
</gene>
<protein>
    <recommendedName>
        <fullName evidence="5">BED-type domain-containing protein</fullName>
    </recommendedName>
</protein>
<sequence>MSTQHNTADSSFQPNDESDDQEGELEVTTTTTDPHLAPKIFLHKTARDQFFEDLQHEKDKNRWSAKCLLCKKVKRVFDKIGVTSNFTRHAREYHKEQYEQWSRGSKKVNCIKQIDKITTHFQKPKHSPIGQSYGSNHSRQVELSAAIVNDLIISLG</sequence>
<proteinExistence type="predicted"/>
<dbReference type="Proteomes" id="UP000663828">
    <property type="component" value="Unassembled WGS sequence"/>
</dbReference>
<comment type="caution">
    <text evidence="3">The sequence shown here is derived from an EMBL/GenBank/DDBJ whole genome shotgun (WGS) entry which is preliminary data.</text>
</comment>
<dbReference type="EMBL" id="CAJNOR010018372">
    <property type="protein sequence ID" value="CAF1688490.1"/>
    <property type="molecule type" value="Genomic_DNA"/>
</dbReference>
<dbReference type="OrthoDB" id="10055754at2759"/>
<evidence type="ECO:0000313" key="3">
    <source>
        <dbReference type="EMBL" id="CAF1688490.1"/>
    </source>
</evidence>
<accession>A0A816HPV4</accession>
<dbReference type="AlphaFoldDB" id="A0A816HPV4"/>
<evidence type="ECO:0000313" key="4">
    <source>
        <dbReference type="Proteomes" id="UP000663828"/>
    </source>
</evidence>
<evidence type="ECO:0000313" key="2">
    <source>
        <dbReference type="EMBL" id="CAF1557538.1"/>
    </source>
</evidence>
<dbReference type="EMBL" id="CAJNOJ010002129">
    <property type="protein sequence ID" value="CAF1557538.1"/>
    <property type="molecule type" value="Genomic_DNA"/>
</dbReference>
<name>A0A816HPV4_ADIRI</name>
<dbReference type="Proteomes" id="UP000663852">
    <property type="component" value="Unassembled WGS sequence"/>
</dbReference>
<feature type="compositionally biased region" description="Acidic residues" evidence="1">
    <location>
        <begin position="16"/>
        <end position="25"/>
    </location>
</feature>
<evidence type="ECO:0000256" key="1">
    <source>
        <dbReference type="SAM" id="MobiDB-lite"/>
    </source>
</evidence>
<keyword evidence="4" id="KW-1185">Reference proteome</keyword>